<evidence type="ECO:0000256" key="15">
    <source>
        <dbReference type="ARBA" id="ARBA00053646"/>
    </source>
</evidence>
<evidence type="ECO:0000256" key="1">
    <source>
        <dbReference type="ARBA" id="ARBA00004229"/>
    </source>
</evidence>
<dbReference type="Gene3D" id="2.60.200.30">
    <property type="entry name" value="Probable inorganic polyphosphate/atp-NAD kinase, domain 2"/>
    <property type="match status" value="1"/>
</dbReference>
<dbReference type="PANTHER" id="PTHR20275:SF6">
    <property type="entry name" value="NAD KINASE 2, CHLOROPLASTIC"/>
    <property type="match status" value="1"/>
</dbReference>
<dbReference type="FunFam" id="2.60.200.30:FF:000004">
    <property type="entry name" value="NAD kinase 2, chloroplastic"/>
    <property type="match status" value="1"/>
</dbReference>
<dbReference type="EMBL" id="JBCNJP010000015">
    <property type="protein sequence ID" value="KAK9066843.1"/>
    <property type="molecule type" value="Genomic_DNA"/>
</dbReference>
<comment type="similarity">
    <text evidence="2">Belongs to the NAD kinase family.</text>
</comment>
<evidence type="ECO:0000256" key="13">
    <source>
        <dbReference type="ARBA" id="ARBA00023027"/>
    </source>
</evidence>
<comment type="caution">
    <text evidence="18">The sequence shown here is derived from an EMBL/GenBank/DDBJ whole genome shotgun (WGS) entry which is preliminary data.</text>
</comment>
<keyword evidence="11" id="KW-0112">Calmodulin-binding</keyword>
<dbReference type="GO" id="GO:0003951">
    <property type="term" value="F:NAD+ kinase activity"/>
    <property type="evidence" value="ECO:0007669"/>
    <property type="project" value="UniProtKB-EC"/>
</dbReference>
<evidence type="ECO:0000256" key="11">
    <source>
        <dbReference type="ARBA" id="ARBA00022860"/>
    </source>
</evidence>
<organism evidence="18 19">
    <name type="scientific">Deinandra increscens subsp. villosa</name>
    <dbReference type="NCBI Taxonomy" id="3103831"/>
    <lineage>
        <taxon>Eukaryota</taxon>
        <taxon>Viridiplantae</taxon>
        <taxon>Streptophyta</taxon>
        <taxon>Embryophyta</taxon>
        <taxon>Tracheophyta</taxon>
        <taxon>Spermatophyta</taxon>
        <taxon>Magnoliopsida</taxon>
        <taxon>eudicotyledons</taxon>
        <taxon>Gunneridae</taxon>
        <taxon>Pentapetalae</taxon>
        <taxon>asterids</taxon>
        <taxon>campanulids</taxon>
        <taxon>Asterales</taxon>
        <taxon>Asteraceae</taxon>
        <taxon>Asteroideae</taxon>
        <taxon>Heliantheae alliance</taxon>
        <taxon>Madieae</taxon>
        <taxon>Madiinae</taxon>
        <taxon>Deinandra</taxon>
    </lineage>
</organism>
<comment type="catalytic activity">
    <reaction evidence="14">
        <text>NAD(+) + ATP = ADP + NADP(+) + H(+)</text>
        <dbReference type="Rhea" id="RHEA:18629"/>
        <dbReference type="ChEBI" id="CHEBI:15378"/>
        <dbReference type="ChEBI" id="CHEBI:30616"/>
        <dbReference type="ChEBI" id="CHEBI:57540"/>
        <dbReference type="ChEBI" id="CHEBI:58349"/>
        <dbReference type="ChEBI" id="CHEBI:456216"/>
        <dbReference type="EC" id="2.7.1.23"/>
    </reaction>
</comment>
<dbReference type="GO" id="GO:0006741">
    <property type="term" value="P:NADP+ biosynthetic process"/>
    <property type="evidence" value="ECO:0007669"/>
    <property type="project" value="InterPro"/>
</dbReference>
<evidence type="ECO:0000256" key="4">
    <source>
        <dbReference type="ARBA" id="ARBA00022528"/>
    </source>
</evidence>
<dbReference type="Gene3D" id="3.40.50.10330">
    <property type="entry name" value="Probable inorganic polyphosphate/atp-NAD kinase, domain 1"/>
    <property type="match status" value="1"/>
</dbReference>
<dbReference type="Gene3D" id="3.90.190.10">
    <property type="entry name" value="Protein tyrosine phosphatase superfamily"/>
    <property type="match status" value="1"/>
</dbReference>
<evidence type="ECO:0000256" key="10">
    <source>
        <dbReference type="ARBA" id="ARBA00022857"/>
    </source>
</evidence>
<dbReference type="InterPro" id="IPR016064">
    <property type="entry name" value="NAD/diacylglycerol_kinase_sf"/>
</dbReference>
<evidence type="ECO:0000256" key="5">
    <source>
        <dbReference type="ARBA" id="ARBA00022640"/>
    </source>
</evidence>
<evidence type="ECO:0000256" key="3">
    <source>
        <dbReference type="ARBA" id="ARBA00012120"/>
    </source>
</evidence>
<dbReference type="InterPro" id="IPR017437">
    <property type="entry name" value="ATP-NAD_kinase_PpnK-typ_C"/>
</dbReference>
<dbReference type="InterPro" id="IPR017438">
    <property type="entry name" value="ATP-NAD_kinase_N"/>
</dbReference>
<keyword evidence="5" id="KW-0934">Plastid</keyword>
<dbReference type="AlphaFoldDB" id="A0AAP0D5J0"/>
<protein>
    <recommendedName>
        <fullName evidence="3">NAD(+) kinase</fullName>
        <ecNumber evidence="3">2.7.1.23</ecNumber>
    </recommendedName>
</protein>
<dbReference type="Proteomes" id="UP001408789">
    <property type="component" value="Unassembled WGS sequence"/>
</dbReference>
<sequence>MASWSCHSVTVEMTPIASVLHILTPKPHPFELHRSTNFISRCRLPERRRLRVRVVVAAGAELSNPFSVNIGLDSQTYQSNNLTQLPWVGPLPGDIAEVEAYCRIFRAAESLHNALMDTLCNPVTGECSVSYAFPSEDKPLLEDKIVSVLGCMICLLNKGREDLLSGRSTIMKSFSVSDVDLMEDKLPPLAIFRREMKRYCESLHIALEIFLTSDDSRSRVVWRKLQRLKNVCYDSGLPRGDDYPPHSLFANWNPVYLSTSKKDIEASDSEVAFWRGSQLTEESLKWLLEKGFKTIVDLRAESVNDIFFETALQDALSSGKVDLVKLPVEVGNTPSMEQVKIFSTLISNSIKKPIYLHSKEGVWRTSTMVSRWRQYMSHYSSHDNIRIQDNAESSTTTNQYKSRNGDYTELLNKIDDDQNEVFVDLCANPIESQLPPSNVFSRKEMSMFLRNRTFSPSSYFTFERKRLDKQMMSSKKPNYKGSFLSISNPDSKNGSANMTDLSNHYGNNILQNQDNSHSSLKEFSDADRQTTRVTQTDNLEELSNEDIEMIEGNMCASTTGVVRIQSRKKAEMFLVRTDGFSCSREKVTESSLAFTHPSTQQQMLMWKSSPKTVLLLKKLGQELMEQAKEVASFLYHQENMNILVEPEVHDVFARIPGFGFVQTFYSQDTSDLHERVDLIACLGGDGVILHASNLFRGAVPPVVSFNLGSLGFLTSHAFKDYKQDLKRVIHGNNTLEGVYITLRMRLRCEIFRNGKAMPGKVFDVLNEVVVDRGSNPYLSKVECYEHDRLITKVQGDGVIVATPTGSTAYSTAAGGSMVHPNVPCMLFTPICPHSLSFRPVILPDSARLELKIPVDARSNAWVSFDGKRRQQLSRGDSVRICMSQHPLPTVNKFDQTGDWFRSLIRCLNWNERLDQKAL</sequence>
<gene>
    <name evidence="18" type="ORF">SSX86_014166</name>
</gene>
<evidence type="ECO:0000256" key="2">
    <source>
        <dbReference type="ARBA" id="ARBA00010995"/>
    </source>
</evidence>
<dbReference type="GO" id="GO:0019674">
    <property type="term" value="P:NAD+ metabolic process"/>
    <property type="evidence" value="ECO:0007669"/>
    <property type="project" value="InterPro"/>
</dbReference>
<keyword evidence="13" id="KW-0520">NAD</keyword>
<keyword evidence="9" id="KW-0067">ATP-binding</keyword>
<dbReference type="InterPro" id="IPR055214">
    <property type="entry name" value="PTP-NADK"/>
</dbReference>
<dbReference type="FunFam" id="3.40.50.10330:FF:000019">
    <property type="entry name" value="NAD kinase 2, chloroplastic"/>
    <property type="match status" value="1"/>
</dbReference>
<keyword evidence="4" id="KW-0150">Chloroplast</keyword>
<evidence type="ECO:0000313" key="19">
    <source>
        <dbReference type="Proteomes" id="UP001408789"/>
    </source>
</evidence>
<keyword evidence="10" id="KW-0521">NADP</keyword>
<name>A0AAP0D5J0_9ASTR</name>
<evidence type="ECO:0000256" key="8">
    <source>
        <dbReference type="ARBA" id="ARBA00022777"/>
    </source>
</evidence>
<dbReference type="PANTHER" id="PTHR20275">
    <property type="entry name" value="NAD KINASE"/>
    <property type="match status" value="1"/>
</dbReference>
<dbReference type="InterPro" id="IPR002504">
    <property type="entry name" value="NADK"/>
</dbReference>
<keyword evidence="7" id="KW-0547">Nucleotide-binding</keyword>
<dbReference type="GO" id="GO:0005516">
    <property type="term" value="F:calmodulin binding"/>
    <property type="evidence" value="ECO:0007669"/>
    <property type="project" value="UniProtKB-KW"/>
</dbReference>
<keyword evidence="12" id="KW-0809">Transit peptide</keyword>
<dbReference type="InterPro" id="IPR029021">
    <property type="entry name" value="Prot-tyrosine_phosphatase-like"/>
</dbReference>
<dbReference type="Pfam" id="PF20143">
    <property type="entry name" value="NAD_kinase_C"/>
    <property type="match status" value="1"/>
</dbReference>
<dbReference type="SUPFAM" id="SSF111331">
    <property type="entry name" value="NAD kinase/diacylglycerol kinase-like"/>
    <property type="match status" value="1"/>
</dbReference>
<dbReference type="GO" id="GO:0005524">
    <property type="term" value="F:ATP binding"/>
    <property type="evidence" value="ECO:0007669"/>
    <property type="project" value="UniProtKB-KW"/>
</dbReference>
<reference evidence="18 19" key="1">
    <citation type="submission" date="2024-04" db="EMBL/GenBank/DDBJ databases">
        <title>The reference genome of an endangered Asteraceae, Deinandra increscens subsp. villosa, native to the Central Coast of California.</title>
        <authorList>
            <person name="Guilliams M."/>
            <person name="Hasenstab-Lehman K."/>
            <person name="Meyer R."/>
            <person name="Mcevoy S."/>
        </authorList>
    </citation>
    <scope>NUCLEOTIDE SEQUENCE [LARGE SCALE GENOMIC DNA]</scope>
    <source>
        <tissue evidence="18">Leaf</tissue>
    </source>
</reference>
<keyword evidence="19" id="KW-1185">Reference proteome</keyword>
<dbReference type="Pfam" id="PF01513">
    <property type="entry name" value="NAD_kinase"/>
    <property type="match status" value="1"/>
</dbReference>
<keyword evidence="8" id="KW-0418">Kinase</keyword>
<dbReference type="SUPFAM" id="SSF52799">
    <property type="entry name" value="(Phosphotyrosine protein) phosphatases II"/>
    <property type="match status" value="1"/>
</dbReference>
<comment type="function">
    <text evidence="15">Involved in chlorophyll synthesis and chloroplast protection against oxidative damage.</text>
</comment>
<accession>A0AAP0D5J0</accession>
<evidence type="ECO:0000256" key="7">
    <source>
        <dbReference type="ARBA" id="ARBA00022741"/>
    </source>
</evidence>
<evidence type="ECO:0000259" key="17">
    <source>
        <dbReference type="Pfam" id="PF22741"/>
    </source>
</evidence>
<feature type="region of interest" description="Disordered" evidence="16">
    <location>
        <begin position="471"/>
        <end position="506"/>
    </location>
</feature>
<dbReference type="GO" id="GO:0009507">
    <property type="term" value="C:chloroplast"/>
    <property type="evidence" value="ECO:0007669"/>
    <property type="project" value="UniProtKB-SubCell"/>
</dbReference>
<evidence type="ECO:0000256" key="16">
    <source>
        <dbReference type="SAM" id="MobiDB-lite"/>
    </source>
</evidence>
<evidence type="ECO:0000256" key="6">
    <source>
        <dbReference type="ARBA" id="ARBA00022679"/>
    </source>
</evidence>
<evidence type="ECO:0000313" key="18">
    <source>
        <dbReference type="EMBL" id="KAK9066843.1"/>
    </source>
</evidence>
<evidence type="ECO:0000256" key="14">
    <source>
        <dbReference type="ARBA" id="ARBA00047925"/>
    </source>
</evidence>
<evidence type="ECO:0000256" key="9">
    <source>
        <dbReference type="ARBA" id="ARBA00022840"/>
    </source>
</evidence>
<comment type="subcellular location">
    <subcellularLocation>
        <location evidence="1">Plastid</location>
        <location evidence="1">Chloroplast</location>
    </subcellularLocation>
</comment>
<feature type="compositionally biased region" description="Polar residues" evidence="16">
    <location>
        <begin position="484"/>
        <end position="506"/>
    </location>
</feature>
<dbReference type="EC" id="2.7.1.23" evidence="3"/>
<feature type="domain" description="DSP-PTPase phosphatase fused to NAD+ Kinase" evidence="17">
    <location>
        <begin position="244"/>
        <end position="397"/>
    </location>
</feature>
<dbReference type="Pfam" id="PF22741">
    <property type="entry name" value="PTP-NADK"/>
    <property type="match status" value="1"/>
</dbReference>
<keyword evidence="6" id="KW-0808">Transferase</keyword>
<proteinExistence type="inferred from homology"/>
<evidence type="ECO:0000256" key="12">
    <source>
        <dbReference type="ARBA" id="ARBA00022946"/>
    </source>
</evidence>
<dbReference type="HAMAP" id="MF_00361">
    <property type="entry name" value="NAD_kinase"/>
    <property type="match status" value="1"/>
</dbReference>